<dbReference type="SUPFAM" id="SSF56112">
    <property type="entry name" value="Protein kinase-like (PK-like)"/>
    <property type="match status" value="1"/>
</dbReference>
<organism evidence="4 5">
    <name type="scientific">Blattamonas nauphoetae</name>
    <dbReference type="NCBI Taxonomy" id="2049346"/>
    <lineage>
        <taxon>Eukaryota</taxon>
        <taxon>Metamonada</taxon>
        <taxon>Preaxostyla</taxon>
        <taxon>Oxymonadida</taxon>
        <taxon>Blattamonas</taxon>
    </lineage>
</organism>
<keyword evidence="2" id="KW-0812">Transmembrane</keyword>
<keyword evidence="5" id="KW-1185">Reference proteome</keyword>
<evidence type="ECO:0000313" key="5">
    <source>
        <dbReference type="Proteomes" id="UP001281761"/>
    </source>
</evidence>
<dbReference type="Gene3D" id="1.10.510.10">
    <property type="entry name" value="Transferase(Phosphotransferase) domain 1"/>
    <property type="match status" value="1"/>
</dbReference>
<dbReference type="PROSITE" id="PS50011">
    <property type="entry name" value="PROTEIN_KINASE_DOM"/>
    <property type="match status" value="1"/>
</dbReference>
<dbReference type="Pfam" id="PF07714">
    <property type="entry name" value="PK_Tyr_Ser-Thr"/>
    <property type="match status" value="1"/>
</dbReference>
<keyword evidence="2" id="KW-0472">Membrane</keyword>
<evidence type="ECO:0000259" key="3">
    <source>
        <dbReference type="PROSITE" id="PS50011"/>
    </source>
</evidence>
<sequence>MEETGRQTILIFGCHTTTHAEQDNKAFQLTIDGATLIPCSLFLEVHFNDTTIVLSLPLVSLILRRFLEWRGRLVYGKEQVTATSFVIQKSAADRIAQAVNENMKWWLPLVASVALMFVIVLVVVLVCCRRRRARKNGTNIEEMKETDQVQMDEEKIEIVTDNRIGVNSIQTFSSSESLNTTDKKRPEPSDALVDTQNLEEVLPCCGDMKDTVYVSKDRTLYNALHSENRFVIQVRQAQLQLVKGLKGVAKRDREPAILRALTAHNILFDAKQNVCLKLNLNVAPHPSSQLHSATATRPSDARERASSGTDTNEGVRWYAPEVISNKPHINAGHGAVFSLGLVLWEMETGYVPFGEQDAVNASRQIVTGAKPKMELVQNQEMRELIEQCLSLNPDDRPELDTIEATLTLIPEDRSVHHLTLVQ</sequence>
<gene>
    <name evidence="4" type="ORF">BLNAU_23660</name>
</gene>
<dbReference type="PANTHER" id="PTHR44329">
    <property type="entry name" value="SERINE/THREONINE-PROTEIN KINASE TNNI3K-RELATED"/>
    <property type="match status" value="1"/>
</dbReference>
<dbReference type="InterPro" id="IPR011009">
    <property type="entry name" value="Kinase-like_dom_sf"/>
</dbReference>
<dbReference type="SMART" id="SM00220">
    <property type="entry name" value="S_TKc"/>
    <property type="match status" value="1"/>
</dbReference>
<dbReference type="InterPro" id="IPR000719">
    <property type="entry name" value="Prot_kinase_dom"/>
</dbReference>
<dbReference type="InterPro" id="IPR051681">
    <property type="entry name" value="Ser/Thr_Kinases-Pseudokinases"/>
</dbReference>
<feature type="transmembrane region" description="Helical" evidence="2">
    <location>
        <begin position="105"/>
        <end position="128"/>
    </location>
</feature>
<evidence type="ECO:0000256" key="2">
    <source>
        <dbReference type="SAM" id="Phobius"/>
    </source>
</evidence>
<dbReference type="InterPro" id="IPR001245">
    <property type="entry name" value="Ser-Thr/Tyr_kinase_cat_dom"/>
</dbReference>
<feature type="compositionally biased region" description="Polar residues" evidence="1">
    <location>
        <begin position="286"/>
        <end position="297"/>
    </location>
</feature>
<dbReference type="Proteomes" id="UP001281761">
    <property type="component" value="Unassembled WGS sequence"/>
</dbReference>
<name>A0ABQ9WRP5_9EUKA</name>
<accession>A0ABQ9WRP5</accession>
<feature type="domain" description="Protein kinase" evidence="3">
    <location>
        <begin position="81"/>
        <end position="420"/>
    </location>
</feature>
<evidence type="ECO:0000313" key="4">
    <source>
        <dbReference type="EMBL" id="KAK2941427.1"/>
    </source>
</evidence>
<protein>
    <recommendedName>
        <fullName evidence="3">Protein kinase domain-containing protein</fullName>
    </recommendedName>
</protein>
<comment type="caution">
    <text evidence="4">The sequence shown here is derived from an EMBL/GenBank/DDBJ whole genome shotgun (WGS) entry which is preliminary data.</text>
</comment>
<evidence type="ECO:0000256" key="1">
    <source>
        <dbReference type="SAM" id="MobiDB-lite"/>
    </source>
</evidence>
<dbReference type="EMBL" id="JARBJD010000502">
    <property type="protein sequence ID" value="KAK2941427.1"/>
    <property type="molecule type" value="Genomic_DNA"/>
</dbReference>
<feature type="region of interest" description="Disordered" evidence="1">
    <location>
        <begin position="286"/>
        <end position="312"/>
    </location>
</feature>
<reference evidence="4 5" key="1">
    <citation type="journal article" date="2022" name="bioRxiv">
        <title>Genomics of Preaxostyla Flagellates Illuminates Evolutionary Transitions and the Path Towards Mitochondrial Loss.</title>
        <authorList>
            <person name="Novak L.V.F."/>
            <person name="Treitli S.C."/>
            <person name="Pyrih J."/>
            <person name="Halakuc P."/>
            <person name="Pipaliya S.V."/>
            <person name="Vacek V."/>
            <person name="Brzon O."/>
            <person name="Soukal P."/>
            <person name="Eme L."/>
            <person name="Dacks J.B."/>
            <person name="Karnkowska A."/>
            <person name="Elias M."/>
            <person name="Hampl V."/>
        </authorList>
    </citation>
    <scope>NUCLEOTIDE SEQUENCE [LARGE SCALE GENOMIC DNA]</scope>
    <source>
        <strain evidence="4">NAU3</strain>
        <tissue evidence="4">Gut</tissue>
    </source>
</reference>
<proteinExistence type="predicted"/>
<keyword evidence="2" id="KW-1133">Transmembrane helix</keyword>